<accession>A0A9W8Z1Y1</accession>
<evidence type="ECO:0000256" key="1">
    <source>
        <dbReference type="ARBA" id="ARBA00001971"/>
    </source>
</evidence>
<reference evidence="7" key="1">
    <citation type="submission" date="2022-10" db="EMBL/GenBank/DDBJ databases">
        <title>Tapping the CABI collections for fungal endophytes: first genome assemblies for Collariella, Neodidymelliopsis, Ascochyta clinopodiicola, Didymella pomorum, Didymosphaeria variabile, Neocosmospora piperis and Neocucurbitaria cava.</title>
        <authorList>
            <person name="Hill R."/>
        </authorList>
    </citation>
    <scope>NUCLEOTIDE SEQUENCE</scope>
    <source>
        <strain evidence="7">IMI 355082</strain>
    </source>
</reference>
<dbReference type="GO" id="GO:0020037">
    <property type="term" value="F:heme binding"/>
    <property type="evidence" value="ECO:0007669"/>
    <property type="project" value="InterPro"/>
</dbReference>
<keyword evidence="5 6" id="KW-0408">Iron</keyword>
<name>A0A9W8Z1Y1_9PEZI</name>
<dbReference type="Proteomes" id="UP001140453">
    <property type="component" value="Unassembled WGS sequence"/>
</dbReference>
<comment type="caution">
    <text evidence="7">The sequence shown here is derived from an EMBL/GenBank/DDBJ whole genome shotgun (WGS) entry which is preliminary data.</text>
</comment>
<comment type="similarity">
    <text evidence="2">Belongs to the cytochrome P450 family.</text>
</comment>
<dbReference type="EMBL" id="JAPEVB010000001">
    <property type="protein sequence ID" value="KAJ4396391.1"/>
    <property type="molecule type" value="Genomic_DNA"/>
</dbReference>
<dbReference type="Gene3D" id="1.10.630.10">
    <property type="entry name" value="Cytochrome P450"/>
    <property type="match status" value="1"/>
</dbReference>
<dbReference type="PRINTS" id="PR00463">
    <property type="entry name" value="EP450I"/>
</dbReference>
<sequence>MSLSLASVALSSFTAVLAILIAKTVYRLFYHPLAQVPGPFLAKITSIWLVFHDRTLKRHILDLELHQRYGPIVRIAPNNVMLSSPAASKVIYSPKGDYGKSEFYKPLGPDRPTEDRMSLLTETDNARYRLIRRVTGPLLTTTAVKKHESLCDPVLLQYVENMTEKQGEAFDVLKWAHIVSIQLLQNVIMGDSDDIISSGDDEGDSELLQNVWLEHHWWGHCQPYYLFRRFLRLYLPKIGLKPPHEYSMDNLKCMKALAGRIKKRSMKGSNVPDPRIVSVGFYADVVSQQPLRPGFRESWAPLMANLALTAGIDSNATIISSVINLVARHPSVATKIQEELDTAAQQGLLSGPVPTYDECAALPYLQATMNETMRLHPSISIVLERLVPSGGVNFEGFHLPAGTKVGCNPRVVHRNEELFGPEASRFDPGRWLSGSEEKVREMEATSLKWGGGIRVCPGDKLSWVIMSKFLTIFFLKFSVHLLDMDELKALGVNDVDGEVSMGTTKWRGTYMRLQRR</sequence>
<dbReference type="GO" id="GO:0016705">
    <property type="term" value="F:oxidoreductase activity, acting on paired donors, with incorporation or reduction of molecular oxygen"/>
    <property type="evidence" value="ECO:0007669"/>
    <property type="project" value="InterPro"/>
</dbReference>
<dbReference type="Pfam" id="PF00067">
    <property type="entry name" value="p450"/>
    <property type="match status" value="2"/>
</dbReference>
<evidence type="ECO:0000256" key="6">
    <source>
        <dbReference type="PIRSR" id="PIRSR602401-1"/>
    </source>
</evidence>
<keyword evidence="8" id="KW-1185">Reference proteome</keyword>
<feature type="binding site" description="axial binding residue" evidence="6">
    <location>
        <position position="456"/>
    </location>
    <ligand>
        <name>heme</name>
        <dbReference type="ChEBI" id="CHEBI:30413"/>
    </ligand>
    <ligandPart>
        <name>Fe</name>
        <dbReference type="ChEBI" id="CHEBI:18248"/>
    </ligandPart>
</feature>
<proteinExistence type="inferred from homology"/>
<keyword evidence="3 6" id="KW-0349">Heme</keyword>
<dbReference type="InterPro" id="IPR002401">
    <property type="entry name" value="Cyt_P450_E_grp-I"/>
</dbReference>
<evidence type="ECO:0000313" key="8">
    <source>
        <dbReference type="Proteomes" id="UP001140453"/>
    </source>
</evidence>
<dbReference type="OrthoDB" id="3934656at2759"/>
<evidence type="ECO:0000256" key="2">
    <source>
        <dbReference type="ARBA" id="ARBA00010617"/>
    </source>
</evidence>
<evidence type="ECO:0000256" key="3">
    <source>
        <dbReference type="ARBA" id="ARBA00022617"/>
    </source>
</evidence>
<evidence type="ECO:0000313" key="7">
    <source>
        <dbReference type="EMBL" id="KAJ4396391.1"/>
    </source>
</evidence>
<keyword evidence="4 6" id="KW-0479">Metal-binding</keyword>
<gene>
    <name evidence="7" type="ORF">N0V93_000610</name>
</gene>
<evidence type="ECO:0008006" key="9">
    <source>
        <dbReference type="Google" id="ProtNLM"/>
    </source>
</evidence>
<dbReference type="GO" id="GO:0005506">
    <property type="term" value="F:iron ion binding"/>
    <property type="evidence" value="ECO:0007669"/>
    <property type="project" value="InterPro"/>
</dbReference>
<dbReference type="GO" id="GO:0004497">
    <property type="term" value="F:monooxygenase activity"/>
    <property type="evidence" value="ECO:0007669"/>
    <property type="project" value="InterPro"/>
</dbReference>
<dbReference type="PANTHER" id="PTHR24305">
    <property type="entry name" value="CYTOCHROME P450"/>
    <property type="match status" value="1"/>
</dbReference>
<organism evidence="7 8">
    <name type="scientific">Gnomoniopsis smithogilvyi</name>
    <dbReference type="NCBI Taxonomy" id="1191159"/>
    <lineage>
        <taxon>Eukaryota</taxon>
        <taxon>Fungi</taxon>
        <taxon>Dikarya</taxon>
        <taxon>Ascomycota</taxon>
        <taxon>Pezizomycotina</taxon>
        <taxon>Sordariomycetes</taxon>
        <taxon>Sordariomycetidae</taxon>
        <taxon>Diaporthales</taxon>
        <taxon>Gnomoniaceae</taxon>
        <taxon>Gnomoniopsis</taxon>
    </lineage>
</organism>
<evidence type="ECO:0000256" key="4">
    <source>
        <dbReference type="ARBA" id="ARBA00022723"/>
    </source>
</evidence>
<dbReference type="InterPro" id="IPR050121">
    <property type="entry name" value="Cytochrome_P450_monoxygenase"/>
</dbReference>
<comment type="cofactor">
    <cofactor evidence="1 6">
        <name>heme</name>
        <dbReference type="ChEBI" id="CHEBI:30413"/>
    </cofactor>
</comment>
<dbReference type="InterPro" id="IPR036396">
    <property type="entry name" value="Cyt_P450_sf"/>
</dbReference>
<dbReference type="SUPFAM" id="SSF48264">
    <property type="entry name" value="Cytochrome P450"/>
    <property type="match status" value="1"/>
</dbReference>
<protein>
    <recommendedName>
        <fullName evidence="9">Cytochrome P450</fullName>
    </recommendedName>
</protein>
<dbReference type="InterPro" id="IPR001128">
    <property type="entry name" value="Cyt_P450"/>
</dbReference>
<dbReference type="PANTHER" id="PTHR24305:SF232">
    <property type="entry name" value="P450, PUTATIVE (EUROFUNG)-RELATED"/>
    <property type="match status" value="1"/>
</dbReference>
<dbReference type="AlphaFoldDB" id="A0A9W8Z1Y1"/>
<evidence type="ECO:0000256" key="5">
    <source>
        <dbReference type="ARBA" id="ARBA00023004"/>
    </source>
</evidence>